<proteinExistence type="predicted"/>
<reference evidence="1 2" key="1">
    <citation type="submission" date="2014-10" db="EMBL/GenBank/DDBJ databases">
        <title>Draft genome of the hookworm Ancylostoma caninum.</title>
        <authorList>
            <person name="Mitreva M."/>
        </authorList>
    </citation>
    <scope>NUCLEOTIDE SEQUENCE [LARGE SCALE GENOMIC DNA]</scope>
    <source>
        <strain evidence="1 2">Baltimore</strain>
    </source>
</reference>
<keyword evidence="2" id="KW-1185">Reference proteome</keyword>
<evidence type="ECO:0000313" key="2">
    <source>
        <dbReference type="Proteomes" id="UP000252519"/>
    </source>
</evidence>
<comment type="caution">
    <text evidence="1">The sequence shown here is derived from an EMBL/GenBank/DDBJ whole genome shotgun (WGS) entry which is preliminary data.</text>
</comment>
<sequence length="275" mass="29989">LASLSRNVLRKFAVAKRGLIVNAPRSVSEESVFLSGPQPPPPPLPSAKCAAPPPCDACATRARRVLVSADQTAVLSVDRPRMVSPDSILLSSSSPPLTDYSLWEHQPSSTYSFCHDHESSHIFDNIPYCSSDSFTKPCSPNDSVSSSQYESNTESFSHLICPDNIDDFGADILYGKEEAVTSFTSSHQFVSIEETPDFSFIDQIYESVKAEINAEKASADSPNSNYIRPETPIITLAPDQPVTIVGEDGKEYRVVLQTVKEKSSEQKRKADTAAV</sequence>
<dbReference type="AlphaFoldDB" id="A0A368GQ39"/>
<accession>A0A368GQ39</accession>
<name>A0A368GQ39_ANCCA</name>
<dbReference type="OrthoDB" id="5847285at2759"/>
<protein>
    <submittedName>
        <fullName evidence="1">Uncharacterized protein</fullName>
    </submittedName>
</protein>
<feature type="non-terminal residue" evidence="1">
    <location>
        <position position="1"/>
    </location>
</feature>
<organism evidence="1 2">
    <name type="scientific">Ancylostoma caninum</name>
    <name type="common">Dog hookworm</name>
    <dbReference type="NCBI Taxonomy" id="29170"/>
    <lineage>
        <taxon>Eukaryota</taxon>
        <taxon>Metazoa</taxon>
        <taxon>Ecdysozoa</taxon>
        <taxon>Nematoda</taxon>
        <taxon>Chromadorea</taxon>
        <taxon>Rhabditida</taxon>
        <taxon>Rhabditina</taxon>
        <taxon>Rhabditomorpha</taxon>
        <taxon>Strongyloidea</taxon>
        <taxon>Ancylostomatidae</taxon>
        <taxon>Ancylostomatinae</taxon>
        <taxon>Ancylostoma</taxon>
    </lineage>
</organism>
<gene>
    <name evidence="1" type="ORF">ANCCAN_07522</name>
</gene>
<dbReference type="EMBL" id="JOJR01000079">
    <property type="protein sequence ID" value="RCN46434.1"/>
    <property type="molecule type" value="Genomic_DNA"/>
</dbReference>
<dbReference type="Proteomes" id="UP000252519">
    <property type="component" value="Unassembled WGS sequence"/>
</dbReference>
<dbReference type="STRING" id="29170.A0A368GQ39"/>
<evidence type="ECO:0000313" key="1">
    <source>
        <dbReference type="EMBL" id="RCN46434.1"/>
    </source>
</evidence>